<evidence type="ECO:0000256" key="3">
    <source>
        <dbReference type="ARBA" id="ARBA00023163"/>
    </source>
</evidence>
<dbReference type="PANTHER" id="PTHR43537:SF24">
    <property type="entry name" value="GLUCONATE OPERON TRANSCRIPTIONAL REPRESSOR"/>
    <property type="match status" value="1"/>
</dbReference>
<accession>A0ABY6Z2G0</accession>
<dbReference type="InterPro" id="IPR011711">
    <property type="entry name" value="GntR_C"/>
</dbReference>
<dbReference type="SUPFAM" id="SSF46785">
    <property type="entry name" value="Winged helix' DNA-binding domain"/>
    <property type="match status" value="1"/>
</dbReference>
<keyword evidence="1" id="KW-0805">Transcription regulation</keyword>
<dbReference type="CDD" id="cd07377">
    <property type="entry name" value="WHTH_GntR"/>
    <property type="match status" value="1"/>
</dbReference>
<evidence type="ECO:0000313" key="5">
    <source>
        <dbReference type="EMBL" id="WAH37088.1"/>
    </source>
</evidence>
<evidence type="ECO:0000259" key="4">
    <source>
        <dbReference type="PROSITE" id="PS50949"/>
    </source>
</evidence>
<gene>
    <name evidence="5" type="ORF">NZD86_00460</name>
</gene>
<proteinExistence type="predicted"/>
<dbReference type="InterPro" id="IPR036388">
    <property type="entry name" value="WH-like_DNA-bd_sf"/>
</dbReference>
<evidence type="ECO:0000256" key="2">
    <source>
        <dbReference type="ARBA" id="ARBA00023125"/>
    </source>
</evidence>
<sequence>MIQIDAYESIRTAIIQGNYQPGQRLTEEFLSAELQISRTPIREAIKKLEADGLVSSLRRGVIVRTFRADDVRQIYDLRALLEGYAATHAALLRTEEHIARMNEATKSYERAIDAFGKSREALESIVENNKVFHDAVHESANNPHLLFMMSKVIVLPLVFRSFYWYSLQEIQASLEAHKQILKAIVARDPEWARSTMCAHIYKGRDHVLSHIEDVGSDMANVTTVK</sequence>
<dbReference type="Pfam" id="PF07729">
    <property type="entry name" value="FCD"/>
    <property type="match status" value="1"/>
</dbReference>
<dbReference type="InterPro" id="IPR008920">
    <property type="entry name" value="TF_FadR/GntR_C"/>
</dbReference>
<name>A0ABY6Z2G0_9BACL</name>
<dbReference type="SMART" id="SM00895">
    <property type="entry name" value="FCD"/>
    <property type="match status" value="1"/>
</dbReference>
<dbReference type="InterPro" id="IPR000524">
    <property type="entry name" value="Tscrpt_reg_HTH_GntR"/>
</dbReference>
<reference evidence="5" key="1">
    <citation type="submission" date="2022-08" db="EMBL/GenBank/DDBJ databases">
        <title>Alicyclobacillus dauci DSM2870, complete genome.</title>
        <authorList>
            <person name="Wang Q."/>
            <person name="Cai R."/>
            <person name="Wang Z."/>
        </authorList>
    </citation>
    <scope>NUCLEOTIDE SEQUENCE</scope>
    <source>
        <strain evidence="5">DSM 28700</strain>
    </source>
</reference>
<keyword evidence="6" id="KW-1185">Reference proteome</keyword>
<evidence type="ECO:0000256" key="1">
    <source>
        <dbReference type="ARBA" id="ARBA00023015"/>
    </source>
</evidence>
<keyword evidence="3" id="KW-0804">Transcription</keyword>
<dbReference type="Gene3D" id="1.20.120.530">
    <property type="entry name" value="GntR ligand-binding domain-like"/>
    <property type="match status" value="1"/>
</dbReference>
<dbReference type="EMBL" id="CP104064">
    <property type="protein sequence ID" value="WAH37088.1"/>
    <property type="molecule type" value="Genomic_DNA"/>
</dbReference>
<evidence type="ECO:0000313" key="6">
    <source>
        <dbReference type="Proteomes" id="UP001164803"/>
    </source>
</evidence>
<feature type="domain" description="HTH gntR-type" evidence="4">
    <location>
        <begin position="1"/>
        <end position="66"/>
    </location>
</feature>
<protein>
    <submittedName>
        <fullName evidence="5">GntR family transcriptional regulator</fullName>
    </submittedName>
</protein>
<dbReference type="PROSITE" id="PS50949">
    <property type="entry name" value="HTH_GNTR"/>
    <property type="match status" value="1"/>
</dbReference>
<dbReference type="PANTHER" id="PTHR43537">
    <property type="entry name" value="TRANSCRIPTIONAL REGULATOR, GNTR FAMILY"/>
    <property type="match status" value="1"/>
</dbReference>
<dbReference type="RefSeq" id="WP_268044524.1">
    <property type="nucleotide sequence ID" value="NZ_CP104064.1"/>
</dbReference>
<dbReference type="InterPro" id="IPR036390">
    <property type="entry name" value="WH_DNA-bd_sf"/>
</dbReference>
<dbReference type="Gene3D" id="1.10.10.10">
    <property type="entry name" value="Winged helix-like DNA-binding domain superfamily/Winged helix DNA-binding domain"/>
    <property type="match status" value="1"/>
</dbReference>
<keyword evidence="2" id="KW-0238">DNA-binding</keyword>
<dbReference type="Pfam" id="PF00392">
    <property type="entry name" value="GntR"/>
    <property type="match status" value="1"/>
</dbReference>
<dbReference type="SUPFAM" id="SSF48008">
    <property type="entry name" value="GntR ligand-binding domain-like"/>
    <property type="match status" value="1"/>
</dbReference>
<dbReference type="PRINTS" id="PR00035">
    <property type="entry name" value="HTHGNTR"/>
</dbReference>
<dbReference type="Proteomes" id="UP001164803">
    <property type="component" value="Chromosome"/>
</dbReference>
<dbReference type="SMART" id="SM00345">
    <property type="entry name" value="HTH_GNTR"/>
    <property type="match status" value="1"/>
</dbReference>
<organism evidence="5 6">
    <name type="scientific">Alicyclobacillus dauci</name>
    <dbReference type="NCBI Taxonomy" id="1475485"/>
    <lineage>
        <taxon>Bacteria</taxon>
        <taxon>Bacillati</taxon>
        <taxon>Bacillota</taxon>
        <taxon>Bacilli</taxon>
        <taxon>Bacillales</taxon>
        <taxon>Alicyclobacillaceae</taxon>
        <taxon>Alicyclobacillus</taxon>
    </lineage>
</organism>